<protein>
    <submittedName>
        <fullName evidence="2">Uncharacterized protein</fullName>
    </submittedName>
</protein>
<dbReference type="AlphaFoldDB" id="A0A2X0V6I0"/>
<feature type="transmembrane region" description="Helical" evidence="1">
    <location>
        <begin position="61"/>
        <end position="83"/>
    </location>
</feature>
<sequence length="116" mass="13164">MSFFKSSLSTLLIIINALALGYFSLKITGRHLPTDFIRPFIIGILGWSAVYLLIRARWHKSALIWTLILSVFSVSTAVSYVYYTSIDSFFTGDDIVAIAQSNIEELYDFAEHYLIT</sequence>
<evidence type="ECO:0000313" key="2">
    <source>
        <dbReference type="EMBL" id="SPT70044.1"/>
    </source>
</evidence>
<proteinExistence type="predicted"/>
<keyword evidence="3" id="KW-1185">Reference proteome</keyword>
<organism evidence="2 3">
    <name type="scientific">Anaerobiospirillum thomasii</name>
    <dbReference type="NCBI Taxonomy" id="179995"/>
    <lineage>
        <taxon>Bacteria</taxon>
        <taxon>Pseudomonadati</taxon>
        <taxon>Pseudomonadota</taxon>
        <taxon>Gammaproteobacteria</taxon>
        <taxon>Aeromonadales</taxon>
        <taxon>Succinivibrionaceae</taxon>
        <taxon>Anaerobiospirillum</taxon>
    </lineage>
</organism>
<feature type="transmembrane region" description="Helical" evidence="1">
    <location>
        <begin position="7"/>
        <end position="24"/>
    </location>
</feature>
<gene>
    <name evidence="2" type="ORF">NCTC13093_01448</name>
</gene>
<accession>A0A2X0V6I0</accession>
<keyword evidence="1" id="KW-1133">Transmembrane helix</keyword>
<feature type="transmembrane region" description="Helical" evidence="1">
    <location>
        <begin position="36"/>
        <end position="54"/>
    </location>
</feature>
<keyword evidence="1" id="KW-0472">Membrane</keyword>
<name>A0A2X0V6I0_9GAMM</name>
<dbReference type="EMBL" id="UAPV01000001">
    <property type="protein sequence ID" value="SPT70044.1"/>
    <property type="molecule type" value="Genomic_DNA"/>
</dbReference>
<reference evidence="2 3" key="1">
    <citation type="submission" date="2018-06" db="EMBL/GenBank/DDBJ databases">
        <authorList>
            <consortium name="Pathogen Informatics"/>
            <person name="Doyle S."/>
        </authorList>
    </citation>
    <scope>NUCLEOTIDE SEQUENCE [LARGE SCALE GENOMIC DNA]</scope>
    <source>
        <strain evidence="2 3">NCTC13093</strain>
    </source>
</reference>
<keyword evidence="1" id="KW-0812">Transmembrane</keyword>
<dbReference type="Proteomes" id="UP000250086">
    <property type="component" value="Unassembled WGS sequence"/>
</dbReference>
<evidence type="ECO:0000256" key="1">
    <source>
        <dbReference type="SAM" id="Phobius"/>
    </source>
</evidence>
<evidence type="ECO:0000313" key="3">
    <source>
        <dbReference type="Proteomes" id="UP000250086"/>
    </source>
</evidence>
<dbReference type="RefSeq" id="WP_113744157.1">
    <property type="nucleotide sequence ID" value="NZ_UAPV01000001.1"/>
</dbReference>